<dbReference type="PANTHER" id="PTHR46233:SF3">
    <property type="entry name" value="HYDROXYACYLGLUTATHIONE HYDROLASE GLOC"/>
    <property type="match status" value="1"/>
</dbReference>
<dbReference type="InterPro" id="IPR051453">
    <property type="entry name" value="MBL_Glyoxalase_II"/>
</dbReference>
<dbReference type="Pfam" id="PF00753">
    <property type="entry name" value="Lactamase_B"/>
    <property type="match status" value="1"/>
</dbReference>
<dbReference type="InterPro" id="IPR001279">
    <property type="entry name" value="Metallo-B-lactamas"/>
</dbReference>
<keyword evidence="7" id="KW-1185">Reference proteome</keyword>
<dbReference type="SMART" id="SM00849">
    <property type="entry name" value="Lactamase_B"/>
    <property type="match status" value="1"/>
</dbReference>
<evidence type="ECO:0000256" key="1">
    <source>
        <dbReference type="ARBA" id="ARBA00001947"/>
    </source>
</evidence>
<dbReference type="Proteomes" id="UP000323865">
    <property type="component" value="Chromosome"/>
</dbReference>
<evidence type="ECO:0000256" key="3">
    <source>
        <dbReference type="ARBA" id="ARBA00022801"/>
    </source>
</evidence>
<dbReference type="Gene3D" id="3.60.15.10">
    <property type="entry name" value="Ribonuclease Z/Hydroxyacylglutathione hydrolase-like"/>
    <property type="match status" value="1"/>
</dbReference>
<evidence type="ECO:0000256" key="2">
    <source>
        <dbReference type="ARBA" id="ARBA00022723"/>
    </source>
</evidence>
<keyword evidence="4" id="KW-0862">Zinc</keyword>
<comment type="cofactor">
    <cofactor evidence="1">
        <name>Zn(2+)</name>
        <dbReference type="ChEBI" id="CHEBI:29105"/>
    </cofactor>
</comment>
<dbReference type="CDD" id="cd06262">
    <property type="entry name" value="metallo-hydrolase-like_MBL-fold"/>
    <property type="match status" value="1"/>
</dbReference>
<sequence length="255" mass="27505">MCLSGKRGTMVSMNAERATLDFVVSPYLSATCSLLHNDRDALLVDPGLDVAKDVSALLEKNDRELRAILVSHGHLDHVADASLIAETYGVPVYVGKADEYRLENPLGQLPSAFTHHIRPRWDERGWSKPRGVHALADGEVLEAGTLRLGAHAYPGHTEGSTLYLFDGEVQINPLVGVTPRAMTAPALAFTGDVLFKGTIGRTDLPGGNAEDMKASLTKLRAFALEHAEAVIVPGHGPLSTFRDELADNGYLRTAF</sequence>
<dbReference type="EMBL" id="CP044108">
    <property type="protein sequence ID" value="QEU12062.1"/>
    <property type="molecule type" value="Genomic_DNA"/>
</dbReference>
<proteinExistence type="predicted"/>
<evidence type="ECO:0000313" key="6">
    <source>
        <dbReference type="EMBL" id="QEU12062.1"/>
    </source>
</evidence>
<name>A0ABX6A4D2_9MICO</name>
<feature type="domain" description="Metallo-beta-lactamase" evidence="5">
    <location>
        <begin position="29"/>
        <end position="235"/>
    </location>
</feature>
<organism evidence="6 7">
    <name type="scientific">Dermabacter vaginalis</name>
    <dbReference type="NCBI Taxonomy" id="1630135"/>
    <lineage>
        <taxon>Bacteria</taxon>
        <taxon>Bacillati</taxon>
        <taxon>Actinomycetota</taxon>
        <taxon>Actinomycetes</taxon>
        <taxon>Micrococcales</taxon>
        <taxon>Dermabacteraceae</taxon>
        <taxon>Dermabacter</taxon>
    </lineage>
</organism>
<gene>
    <name evidence="6" type="ORF">FOB48_06930</name>
</gene>
<keyword evidence="2" id="KW-0479">Metal-binding</keyword>
<dbReference type="SUPFAM" id="SSF56281">
    <property type="entry name" value="Metallo-hydrolase/oxidoreductase"/>
    <property type="match status" value="1"/>
</dbReference>
<accession>A0ABX6A4D2</accession>
<protein>
    <submittedName>
        <fullName evidence="6">MBL fold metallo-hydrolase</fullName>
    </submittedName>
</protein>
<keyword evidence="3" id="KW-0378">Hydrolase</keyword>
<evidence type="ECO:0000313" key="7">
    <source>
        <dbReference type="Proteomes" id="UP000323865"/>
    </source>
</evidence>
<dbReference type="PANTHER" id="PTHR46233">
    <property type="entry name" value="HYDROXYACYLGLUTATHIONE HYDROLASE GLOC"/>
    <property type="match status" value="1"/>
</dbReference>
<evidence type="ECO:0000256" key="4">
    <source>
        <dbReference type="ARBA" id="ARBA00022833"/>
    </source>
</evidence>
<reference evidence="6 7" key="1">
    <citation type="submission" date="2019-09" db="EMBL/GenBank/DDBJ databases">
        <title>FDA dAtabase for Regulatory Grade micrObial Sequences (FDA-ARGOS): Supporting development and validation of Infectious Disease Dx tests.</title>
        <authorList>
            <person name="Sciortino C."/>
            <person name="Tallon L."/>
            <person name="Sadzewicz L."/>
            <person name="Vavikolanu K."/>
            <person name="Mehta A."/>
            <person name="Aluvathingal J."/>
            <person name="Nadendla S."/>
            <person name="Nandy P."/>
            <person name="Geyer C."/>
            <person name="Yan Y."/>
            <person name="Sichtig H."/>
        </authorList>
    </citation>
    <scope>NUCLEOTIDE SEQUENCE [LARGE SCALE GENOMIC DNA]</scope>
    <source>
        <strain evidence="6 7">FDAARGOS_640</strain>
    </source>
</reference>
<evidence type="ECO:0000259" key="5">
    <source>
        <dbReference type="SMART" id="SM00849"/>
    </source>
</evidence>
<dbReference type="InterPro" id="IPR036866">
    <property type="entry name" value="RibonucZ/Hydroxyglut_hydro"/>
</dbReference>